<dbReference type="AlphaFoldDB" id="A0A254N8J2"/>
<feature type="transmembrane region" description="Helical" evidence="7">
    <location>
        <begin position="173"/>
        <end position="196"/>
    </location>
</feature>
<evidence type="ECO:0000313" key="9">
    <source>
        <dbReference type="EMBL" id="OWR04040.1"/>
    </source>
</evidence>
<dbReference type="PANTHER" id="PTHR30012">
    <property type="entry name" value="GENERAL SECRETION PATHWAY PROTEIN"/>
    <property type="match status" value="1"/>
</dbReference>
<dbReference type="InterPro" id="IPR003004">
    <property type="entry name" value="GspF/PilC"/>
</dbReference>
<feature type="transmembrane region" description="Helical" evidence="7">
    <location>
        <begin position="380"/>
        <end position="400"/>
    </location>
</feature>
<sequence length="408" mass="44867">MDFTAKLFDPSSCQVQERQVTATSAREARARLESEGLTVLALGALRQSKSGGADASGAQLVSGASKDQRLDVAWWCRELRTLLAAGMTVVEALDTLRAQSPEGFRRLVHRQLVHNLQSGMSLSHAMASTRAFPAVLTASVKASERTSNLIDALDDYLRYHELLDNLRRKVISAAIYPTLVFSLGMTITFFLLVFVIPRFAQVYANRPGSVGPATKLLLQSSSLLHDHFPVAMAMFAALAIGGLWAWRRGWVAVAIQWTADRIPLLQAQLRELSLAKLYQAMALMTRGGYALAETVELCAELQIHPALRPRLRAVRTDLVHGRRVSASLRAAGLTDEVTTRLLAVGERTGNFDQILQVIANRHSSNFTLFVERATRVVEPVMLFLVSALVGSVVLLMYMPVFDIASTIR</sequence>
<evidence type="ECO:0000256" key="5">
    <source>
        <dbReference type="ARBA" id="ARBA00022989"/>
    </source>
</evidence>
<feature type="transmembrane region" description="Helical" evidence="7">
    <location>
        <begin position="227"/>
        <end position="246"/>
    </location>
</feature>
<feature type="domain" description="Type II secretion system protein GspF" evidence="8">
    <location>
        <begin position="75"/>
        <end position="197"/>
    </location>
</feature>
<organism evidence="9 10">
    <name type="scientific">Roseateles puraquae</name>
    <dbReference type="NCBI Taxonomy" id="431059"/>
    <lineage>
        <taxon>Bacteria</taxon>
        <taxon>Pseudomonadati</taxon>
        <taxon>Pseudomonadota</taxon>
        <taxon>Betaproteobacteria</taxon>
        <taxon>Burkholderiales</taxon>
        <taxon>Sphaerotilaceae</taxon>
        <taxon>Roseateles</taxon>
    </lineage>
</organism>
<evidence type="ECO:0000259" key="8">
    <source>
        <dbReference type="Pfam" id="PF00482"/>
    </source>
</evidence>
<evidence type="ECO:0000313" key="10">
    <source>
        <dbReference type="Proteomes" id="UP000197446"/>
    </source>
</evidence>
<keyword evidence="4 7" id="KW-0812">Transmembrane</keyword>
<evidence type="ECO:0000256" key="6">
    <source>
        <dbReference type="ARBA" id="ARBA00023136"/>
    </source>
</evidence>
<comment type="similarity">
    <text evidence="2">Belongs to the GSP F family.</text>
</comment>
<keyword evidence="10" id="KW-1185">Reference proteome</keyword>
<evidence type="ECO:0000256" key="7">
    <source>
        <dbReference type="SAM" id="Phobius"/>
    </source>
</evidence>
<accession>A0A254N8J2</accession>
<evidence type="ECO:0000256" key="3">
    <source>
        <dbReference type="ARBA" id="ARBA00022475"/>
    </source>
</evidence>
<keyword evidence="6 7" id="KW-0472">Membrane</keyword>
<evidence type="ECO:0000256" key="1">
    <source>
        <dbReference type="ARBA" id="ARBA00004651"/>
    </source>
</evidence>
<dbReference type="PANTHER" id="PTHR30012:SF0">
    <property type="entry name" value="TYPE II SECRETION SYSTEM PROTEIN F-RELATED"/>
    <property type="match status" value="1"/>
</dbReference>
<keyword evidence="5 7" id="KW-1133">Transmembrane helix</keyword>
<dbReference type="PRINTS" id="PR00812">
    <property type="entry name" value="BCTERIALGSPF"/>
</dbReference>
<feature type="domain" description="Type II secretion system protein GspF" evidence="8">
    <location>
        <begin position="278"/>
        <end position="399"/>
    </location>
</feature>
<proteinExistence type="inferred from homology"/>
<comment type="caution">
    <text evidence="9">The sequence shown here is derived from an EMBL/GenBank/DDBJ whole genome shotgun (WGS) entry which is preliminary data.</text>
</comment>
<dbReference type="EMBL" id="NISI01000003">
    <property type="protein sequence ID" value="OWR04040.1"/>
    <property type="molecule type" value="Genomic_DNA"/>
</dbReference>
<protein>
    <recommendedName>
        <fullName evidence="8">Type II secretion system protein GspF domain-containing protein</fullName>
    </recommendedName>
</protein>
<dbReference type="RefSeq" id="WP_088483060.1">
    <property type="nucleotide sequence ID" value="NZ_NISI01000003.1"/>
</dbReference>
<dbReference type="InterPro" id="IPR018076">
    <property type="entry name" value="T2SS_GspF_dom"/>
</dbReference>
<comment type="subcellular location">
    <subcellularLocation>
        <location evidence="1">Cell membrane</location>
        <topology evidence="1">Multi-pass membrane protein</topology>
    </subcellularLocation>
</comment>
<dbReference type="GO" id="GO:0005886">
    <property type="term" value="C:plasma membrane"/>
    <property type="evidence" value="ECO:0007669"/>
    <property type="project" value="UniProtKB-SubCell"/>
</dbReference>
<keyword evidence="3" id="KW-1003">Cell membrane</keyword>
<dbReference type="Gene3D" id="1.20.81.30">
    <property type="entry name" value="Type II secretion system (T2SS), domain F"/>
    <property type="match status" value="2"/>
</dbReference>
<evidence type="ECO:0000256" key="2">
    <source>
        <dbReference type="ARBA" id="ARBA00005745"/>
    </source>
</evidence>
<dbReference type="InterPro" id="IPR042094">
    <property type="entry name" value="T2SS_GspF_sf"/>
</dbReference>
<dbReference type="OrthoDB" id="9805682at2"/>
<dbReference type="Pfam" id="PF00482">
    <property type="entry name" value="T2SSF"/>
    <property type="match status" value="2"/>
</dbReference>
<evidence type="ECO:0000256" key="4">
    <source>
        <dbReference type="ARBA" id="ARBA00022692"/>
    </source>
</evidence>
<reference evidence="9 10" key="1">
    <citation type="journal article" date="2007" name="Int. J. Syst. Evol. Microbiol.">
        <title>Description of Pelomonas aquatica sp. nov. and Pelomonas puraquae sp. nov., isolated from industrial and haemodialysis water.</title>
        <authorList>
            <person name="Gomila M."/>
            <person name="Bowien B."/>
            <person name="Falsen E."/>
            <person name="Moore E.R."/>
            <person name="Lalucat J."/>
        </authorList>
    </citation>
    <scope>NUCLEOTIDE SEQUENCE [LARGE SCALE GENOMIC DNA]</scope>
    <source>
        <strain evidence="9 10">CCUG 52769</strain>
    </source>
</reference>
<dbReference type="Proteomes" id="UP000197446">
    <property type="component" value="Unassembled WGS sequence"/>
</dbReference>
<gene>
    <name evidence="9" type="ORF">CDO81_09960</name>
</gene>
<name>A0A254N8J2_9BURK</name>